<reference evidence="1" key="1">
    <citation type="submission" date="2022-12" db="EMBL/GenBank/DDBJ databases">
        <title>Bacterial isolates from different developmental stages of Nematostella vectensis.</title>
        <authorList>
            <person name="Fraune S."/>
        </authorList>
    </citation>
    <scope>NUCLEOTIDE SEQUENCE</scope>
    <source>
        <strain evidence="1">G21630-S1</strain>
    </source>
</reference>
<dbReference type="RefSeq" id="WP_269423238.1">
    <property type="nucleotide sequence ID" value="NZ_JAPWGY010000003.1"/>
</dbReference>
<proteinExistence type="predicted"/>
<dbReference type="Proteomes" id="UP001069802">
    <property type="component" value="Unassembled WGS sequence"/>
</dbReference>
<gene>
    <name evidence="1" type="ORF">O4H49_09730</name>
</gene>
<organism evidence="1 2">
    <name type="scientific">Kiloniella laminariae</name>
    <dbReference type="NCBI Taxonomy" id="454162"/>
    <lineage>
        <taxon>Bacteria</taxon>
        <taxon>Pseudomonadati</taxon>
        <taxon>Pseudomonadota</taxon>
        <taxon>Alphaproteobacteria</taxon>
        <taxon>Rhodospirillales</taxon>
        <taxon>Kiloniellaceae</taxon>
        <taxon>Kiloniella</taxon>
    </lineage>
</organism>
<dbReference type="EMBL" id="JAPWGY010000003">
    <property type="protein sequence ID" value="MCZ4281057.1"/>
    <property type="molecule type" value="Genomic_DNA"/>
</dbReference>
<accession>A0ABT4LIZ9</accession>
<name>A0ABT4LIZ9_9PROT</name>
<protein>
    <recommendedName>
        <fullName evidence="3">PAS domain-containing protein</fullName>
    </recommendedName>
</protein>
<keyword evidence="2" id="KW-1185">Reference proteome</keyword>
<sequence length="180" mass="20787">MENNRQTLIDYQLKSLTVTDATQIREALLRRVFEVWSSVRSNNREQIPTREGMNLPFSISFALPHVVLFQVEENPRRYLYRLQGTEHVHNIGKDSTGTYMHQSFSGPFYELILGLNNAAVDKRDAEYSTFYTPWISVQKYARLALPLCQAGNNRVTQLLIVAELAFDRNKMVPYKDGIAQ</sequence>
<evidence type="ECO:0000313" key="2">
    <source>
        <dbReference type="Proteomes" id="UP001069802"/>
    </source>
</evidence>
<comment type="caution">
    <text evidence="1">The sequence shown here is derived from an EMBL/GenBank/DDBJ whole genome shotgun (WGS) entry which is preliminary data.</text>
</comment>
<evidence type="ECO:0008006" key="3">
    <source>
        <dbReference type="Google" id="ProtNLM"/>
    </source>
</evidence>
<evidence type="ECO:0000313" key="1">
    <source>
        <dbReference type="EMBL" id="MCZ4281057.1"/>
    </source>
</evidence>